<comment type="catalytic activity">
    <reaction evidence="6">
        <text>an S-substituted glutathione + H2O = an S-substituted L-cysteinylglycine + L-glutamate</text>
        <dbReference type="Rhea" id="RHEA:59468"/>
        <dbReference type="ChEBI" id="CHEBI:15377"/>
        <dbReference type="ChEBI" id="CHEBI:29985"/>
        <dbReference type="ChEBI" id="CHEBI:90779"/>
        <dbReference type="ChEBI" id="CHEBI:143103"/>
        <dbReference type="EC" id="3.4.19.13"/>
    </reaction>
</comment>
<proteinExistence type="inferred from homology"/>
<keyword evidence="6" id="KW-0472">Membrane</keyword>
<comment type="function">
    <text evidence="6">Cleaves the gamma-glutamyl peptide bond of glutathione and glutathione conjugates.</text>
</comment>
<name>A0A3B3T9T1_9TELE</name>
<keyword evidence="3" id="KW-1199">Hemostasis impairing toxin</keyword>
<comment type="similarity">
    <text evidence="1">Belongs to the gamma-glutamyltransferase family.</text>
</comment>
<keyword evidence="8" id="KW-1185">Reference proteome</keyword>
<feature type="binding site" evidence="5">
    <location>
        <begin position="498"/>
        <end position="499"/>
    </location>
    <ligand>
        <name>L-glutamate</name>
        <dbReference type="ChEBI" id="CHEBI:29985"/>
    </ligand>
</feature>
<dbReference type="FunFam" id="1.10.246.130:FF:000002">
    <property type="entry name" value="glutathione hydrolase 1 proenzyme"/>
    <property type="match status" value="1"/>
</dbReference>
<dbReference type="PANTHER" id="PTHR11686:SF56">
    <property type="entry name" value="GLUTATHIONE HYDROLASE 1 PROENZYME-RELATED"/>
    <property type="match status" value="1"/>
</dbReference>
<dbReference type="GO" id="GO:0103068">
    <property type="term" value="F:leukotriene C4 gamma-glutamyl transferase activity"/>
    <property type="evidence" value="ECO:0007669"/>
    <property type="project" value="UniProtKB-EC"/>
</dbReference>
<dbReference type="GeneTree" id="ENSGT00940000154601"/>
<feature type="binding site" evidence="5">
    <location>
        <position position="152"/>
    </location>
    <ligand>
        <name>L-glutamate</name>
        <dbReference type="ChEBI" id="CHEBI:29985"/>
    </ligand>
</feature>
<dbReference type="InterPro" id="IPR000101">
    <property type="entry name" value="GGT_peptidase"/>
</dbReference>
<dbReference type="GO" id="GO:0005886">
    <property type="term" value="C:plasma membrane"/>
    <property type="evidence" value="ECO:0007669"/>
    <property type="project" value="TreeGrafter"/>
</dbReference>
<dbReference type="Proteomes" id="UP000261540">
    <property type="component" value="Unplaced"/>
</dbReference>
<comment type="subcellular location">
    <subcellularLocation>
        <location evidence="6">Membrane</location>
        <topology evidence="6">Single-pass type II membrane protein</topology>
    </subcellularLocation>
</comment>
<keyword evidence="3" id="KW-0800">Toxin</keyword>
<feature type="active site" description="Nucleophile" evidence="4">
    <location>
        <position position="428"/>
    </location>
</feature>
<dbReference type="InterPro" id="IPR029055">
    <property type="entry name" value="Ntn_hydrolases_N"/>
</dbReference>
<dbReference type="EC" id="2.3.2.2" evidence="6"/>
<dbReference type="UniPathway" id="UPA00204"/>
<dbReference type="PRINTS" id="PR01210">
    <property type="entry name" value="GGTRANSPTASE"/>
</dbReference>
<feature type="binding site" evidence="5">
    <location>
        <position position="521"/>
    </location>
    <ligand>
        <name>L-glutamate</name>
        <dbReference type="ChEBI" id="CHEBI:29985"/>
    </ligand>
</feature>
<dbReference type="FunFam" id="3.60.20.40:FF:000001">
    <property type="entry name" value="Gamma-glutamyltranspeptidase 1"/>
    <property type="match status" value="1"/>
</dbReference>
<dbReference type="OrthoDB" id="1081007at2759"/>
<dbReference type="PANTHER" id="PTHR11686">
    <property type="entry name" value="GAMMA GLUTAMYL TRANSPEPTIDASE"/>
    <property type="match status" value="1"/>
</dbReference>
<keyword evidence="6" id="KW-1133">Transmembrane helix</keyword>
<accession>A0A3B3T9T1</accession>
<reference evidence="7" key="2">
    <citation type="submission" date="2025-09" db="UniProtKB">
        <authorList>
            <consortium name="Ensembl"/>
        </authorList>
    </citation>
    <scope>IDENTIFICATION</scope>
</reference>
<dbReference type="InterPro" id="IPR043138">
    <property type="entry name" value="GGT_lsub"/>
</dbReference>
<evidence type="ECO:0000256" key="1">
    <source>
        <dbReference type="ARBA" id="ARBA00009381"/>
    </source>
</evidence>
<dbReference type="GO" id="GO:0006751">
    <property type="term" value="P:glutathione catabolic process"/>
    <property type="evidence" value="ECO:0007669"/>
    <property type="project" value="UniProtKB-UniRule"/>
</dbReference>
<keyword evidence="6" id="KW-0812">Transmembrane</keyword>
<protein>
    <recommendedName>
        <fullName evidence="6">Glutathione hydrolase</fullName>
        <ecNumber evidence="6">2.3.2.2</ecNumber>
        <ecNumber evidence="6">3.4.19.13</ecNumber>
    </recommendedName>
    <alternativeName>
        <fullName evidence="6">Gamma-glutamyltransferase</fullName>
    </alternativeName>
    <alternativeName>
        <fullName evidence="6">Gamma-glutamyltranspeptidase</fullName>
    </alternativeName>
</protein>
<dbReference type="Gene3D" id="1.10.246.130">
    <property type="match status" value="1"/>
</dbReference>
<comment type="pathway">
    <text evidence="6">Sulfur metabolism; glutathione metabolism.</text>
</comment>
<keyword evidence="6" id="KW-0808">Transferase</keyword>
<dbReference type="Ensembl" id="ENSPKIT00000020430.1">
    <property type="protein sequence ID" value="ENSPKIP00000039425.1"/>
    <property type="gene ID" value="ENSPKIG00000016777.1"/>
</dbReference>
<evidence type="ECO:0000256" key="5">
    <source>
        <dbReference type="PIRSR" id="PIRSR600101-2"/>
    </source>
</evidence>
<dbReference type="GO" id="GO:0002682">
    <property type="term" value="P:regulation of immune system process"/>
    <property type="evidence" value="ECO:0007669"/>
    <property type="project" value="TreeGrafter"/>
</dbReference>
<dbReference type="KEGG" id="pki:111842199"/>
<organism evidence="7 8">
    <name type="scientific">Paramormyrops kingsleyae</name>
    <dbReference type="NCBI Taxonomy" id="1676925"/>
    <lineage>
        <taxon>Eukaryota</taxon>
        <taxon>Metazoa</taxon>
        <taxon>Chordata</taxon>
        <taxon>Craniata</taxon>
        <taxon>Vertebrata</taxon>
        <taxon>Euteleostomi</taxon>
        <taxon>Actinopterygii</taxon>
        <taxon>Neopterygii</taxon>
        <taxon>Teleostei</taxon>
        <taxon>Osteoglossocephala</taxon>
        <taxon>Osteoglossomorpha</taxon>
        <taxon>Osteoglossiformes</taxon>
        <taxon>Mormyridae</taxon>
        <taxon>Paramormyrops</taxon>
    </lineage>
</organism>
<dbReference type="STRING" id="1676925.ENSPKIP00000039425"/>
<dbReference type="Pfam" id="PF01019">
    <property type="entry name" value="G_glu_transpept"/>
    <property type="match status" value="1"/>
</dbReference>
<keyword evidence="6" id="KW-0012">Acyltransferase</keyword>
<comment type="catalytic activity">
    <reaction evidence="6">
        <text>glutathione + H2O = L-cysteinylglycine + L-glutamate</text>
        <dbReference type="Rhea" id="RHEA:28807"/>
        <dbReference type="ChEBI" id="CHEBI:15377"/>
        <dbReference type="ChEBI" id="CHEBI:29985"/>
        <dbReference type="ChEBI" id="CHEBI:57925"/>
        <dbReference type="ChEBI" id="CHEBI:61694"/>
        <dbReference type="EC" id="3.4.19.13"/>
    </reaction>
</comment>
<sequence length="616" mass="67430">MCDCLSLHHQDRLLGVPTTSCTSDYDFHFSFLIIVCFAFGSPFPEVSKLQRRKMVWKMIIILLAIIFEASCNFYRPLGDRHSFSRAAVASDVGPCSEVGRDVMKKGGSAVDASIAALLCVGVLNPYSLGIGGGLFFTIYNATTGKVETINARGTAPLNASEDMYSGNKQLSSKGGLAVAVPGEIRGYELAHRRHGRLPWKDLFEPSIRLARKGFPIRNALALAIDKNKDTIQGDAALCNVFCDANKRPLKENETIRFLTLADTYERIATEGPDVYYTGKMAEDIVKDIQEAGGIITLEDLQAYRPQLDESPLKVEVGQYTMWAPSAPSSGPVLALILNTLKGYNLTAASVSDTETKTLTYHRIVEAFRFAYGKRSNLGDPRYLNITNLIANMTSEEFAENLRNKITDNTTHPESYYEPDYYVPSSQGTAQLSVVAEDGSAVAVTSSINYPFGSKVLSRRTGILFNNEMDDFSSPNITNGYGVDPSPNNYIRPGKRPLSSMCPTILTDKGGKVKMVVGGGGGTKITTATALVILNSLFFNYDLRKAVKEPRIHNQLRPNTTVVEAGFNQSVLDGLAKKNHVIEFLNIGGSVVQAILRRENLLDAESDPRKMGYPAGY</sequence>
<evidence type="ECO:0000313" key="8">
    <source>
        <dbReference type="Proteomes" id="UP000261540"/>
    </source>
</evidence>
<evidence type="ECO:0000256" key="4">
    <source>
        <dbReference type="PIRSR" id="PIRSR600101-1"/>
    </source>
</evidence>
<dbReference type="Gene3D" id="3.60.20.40">
    <property type="match status" value="1"/>
</dbReference>
<dbReference type="InterPro" id="IPR043137">
    <property type="entry name" value="GGT_ssub_C"/>
</dbReference>
<evidence type="ECO:0000256" key="3">
    <source>
        <dbReference type="ARBA" id="ARBA00084097"/>
    </source>
</evidence>
<dbReference type="AlphaFoldDB" id="A0A3B3T9T1"/>
<dbReference type="GO" id="GO:0036374">
    <property type="term" value="F:glutathione hydrolase activity"/>
    <property type="evidence" value="ECO:0007669"/>
    <property type="project" value="UniProtKB-UniRule"/>
</dbReference>
<evidence type="ECO:0000256" key="2">
    <source>
        <dbReference type="ARBA" id="ARBA00023180"/>
    </source>
</evidence>
<dbReference type="SUPFAM" id="SSF56235">
    <property type="entry name" value="N-terminal nucleophile aminohydrolases (Ntn hydrolases)"/>
    <property type="match status" value="1"/>
</dbReference>
<reference evidence="7" key="1">
    <citation type="submission" date="2025-08" db="UniProtKB">
        <authorList>
            <consortium name="Ensembl"/>
        </authorList>
    </citation>
    <scope>IDENTIFICATION</scope>
</reference>
<feature type="transmembrane region" description="Helical" evidence="6">
    <location>
        <begin position="27"/>
        <end position="43"/>
    </location>
</feature>
<keyword evidence="6" id="KW-0378">Hydrolase</keyword>
<comment type="catalytic activity">
    <reaction evidence="6">
        <text>an N-terminal (5-L-glutamyl)-[peptide] + an alpha-amino acid = 5-L-glutamyl amino acid + an N-terminal L-alpha-aminoacyl-[peptide]</text>
        <dbReference type="Rhea" id="RHEA:23904"/>
        <dbReference type="Rhea" id="RHEA-COMP:9780"/>
        <dbReference type="Rhea" id="RHEA-COMP:9795"/>
        <dbReference type="ChEBI" id="CHEBI:77644"/>
        <dbReference type="ChEBI" id="CHEBI:78597"/>
        <dbReference type="ChEBI" id="CHEBI:78599"/>
        <dbReference type="ChEBI" id="CHEBI:78608"/>
        <dbReference type="EC" id="2.3.2.2"/>
    </reaction>
</comment>
<dbReference type="GO" id="GO:0031179">
    <property type="term" value="P:peptide modification"/>
    <property type="evidence" value="ECO:0007669"/>
    <property type="project" value="TreeGrafter"/>
</dbReference>
<evidence type="ECO:0000256" key="6">
    <source>
        <dbReference type="RuleBase" id="RU368068"/>
    </source>
</evidence>
<dbReference type="NCBIfam" id="TIGR00066">
    <property type="entry name" value="g_glut_trans"/>
    <property type="match status" value="1"/>
</dbReference>
<dbReference type="EC" id="3.4.19.13" evidence="6"/>
<keyword evidence="2" id="KW-0325">Glycoprotein</keyword>
<feature type="binding site" evidence="5">
    <location>
        <position position="470"/>
    </location>
    <ligand>
        <name>L-glutamate</name>
        <dbReference type="ChEBI" id="CHEBI:29985"/>
    </ligand>
</feature>
<feature type="binding site" evidence="5">
    <location>
        <begin position="446"/>
        <end position="448"/>
    </location>
    <ligand>
        <name>L-glutamate</name>
        <dbReference type="ChEBI" id="CHEBI:29985"/>
    </ligand>
</feature>
<evidence type="ECO:0000313" key="7">
    <source>
        <dbReference type="Ensembl" id="ENSPKIP00000039425.1"/>
    </source>
</evidence>
<dbReference type="GO" id="GO:0050727">
    <property type="term" value="P:regulation of inflammatory response"/>
    <property type="evidence" value="ECO:0007669"/>
    <property type="project" value="TreeGrafter"/>
</dbReference>
<keyword evidence="3" id="KW-1202">Platelet aggregation activating toxin</keyword>